<evidence type="ECO:0000256" key="1">
    <source>
        <dbReference type="ARBA" id="ARBA00010088"/>
    </source>
</evidence>
<dbReference type="PANTHER" id="PTHR43248:SF29">
    <property type="entry name" value="TRIPEPTIDYL AMINOPEPTIDASE"/>
    <property type="match status" value="1"/>
</dbReference>
<organism evidence="8 9">
    <name type="scientific">Spongiactinospora rosea</name>
    <dbReference type="NCBI Taxonomy" id="2248750"/>
    <lineage>
        <taxon>Bacteria</taxon>
        <taxon>Bacillati</taxon>
        <taxon>Actinomycetota</taxon>
        <taxon>Actinomycetes</taxon>
        <taxon>Streptosporangiales</taxon>
        <taxon>Streptosporangiaceae</taxon>
        <taxon>Spongiactinospora</taxon>
    </lineage>
</organism>
<dbReference type="EMBL" id="QMEY01000013">
    <property type="protein sequence ID" value="RBQ17021.1"/>
    <property type="molecule type" value="Genomic_DNA"/>
</dbReference>
<comment type="caution">
    <text evidence="8">The sequence shown here is derived from an EMBL/GenBank/DDBJ whole genome shotgun (WGS) entry which is preliminary data.</text>
</comment>
<feature type="transmembrane region" description="Helical" evidence="5">
    <location>
        <begin position="46"/>
        <end position="67"/>
    </location>
</feature>
<evidence type="ECO:0000259" key="6">
    <source>
        <dbReference type="Pfam" id="PF00561"/>
    </source>
</evidence>
<comment type="similarity">
    <text evidence="1">Belongs to the peptidase S33 family.</text>
</comment>
<evidence type="ECO:0000256" key="2">
    <source>
        <dbReference type="ARBA" id="ARBA00022729"/>
    </source>
</evidence>
<dbReference type="SUPFAM" id="SSF53474">
    <property type="entry name" value="alpha/beta-Hydrolases"/>
    <property type="match status" value="1"/>
</dbReference>
<keyword evidence="3 8" id="KW-0378">Hydrolase</keyword>
<dbReference type="Pfam" id="PF08386">
    <property type="entry name" value="Abhydrolase_4"/>
    <property type="match status" value="1"/>
</dbReference>
<dbReference type="InterPro" id="IPR029058">
    <property type="entry name" value="AB_hydrolase_fold"/>
</dbReference>
<protein>
    <submittedName>
        <fullName evidence="8">Alpha/beta hydrolase</fullName>
    </submittedName>
</protein>
<reference evidence="8 9" key="1">
    <citation type="submission" date="2018-06" db="EMBL/GenBank/DDBJ databases">
        <title>Sphaerisporangium craniellae sp. nov., isolated from a marine sponge in the South China Sea.</title>
        <authorList>
            <person name="Li L."/>
        </authorList>
    </citation>
    <scope>NUCLEOTIDE SEQUENCE [LARGE SCALE GENOMIC DNA]</scope>
    <source>
        <strain evidence="8 9">LHW63015</strain>
    </source>
</reference>
<accession>A0A366LSX5</accession>
<evidence type="ECO:0000313" key="9">
    <source>
        <dbReference type="Proteomes" id="UP000253303"/>
    </source>
</evidence>
<keyword evidence="5" id="KW-0472">Membrane</keyword>
<feature type="compositionally biased region" description="Basic and acidic residues" evidence="4">
    <location>
        <begin position="173"/>
        <end position="199"/>
    </location>
</feature>
<feature type="region of interest" description="Disordered" evidence="4">
    <location>
        <begin position="1"/>
        <end position="36"/>
    </location>
</feature>
<dbReference type="Gene3D" id="3.40.50.1820">
    <property type="entry name" value="alpha/beta hydrolase"/>
    <property type="match status" value="1"/>
</dbReference>
<dbReference type="InterPro" id="IPR051601">
    <property type="entry name" value="Serine_prot/Carboxylest_S33"/>
</dbReference>
<dbReference type="InterPro" id="IPR000073">
    <property type="entry name" value="AB_hydrolase_1"/>
</dbReference>
<sequence>MEKWAGHPGGARPTACPAVPRRAAGTRAGPPKDSTMLSTRLLTRPAAVAVAFLIGLPVVNVAAPAAAAEPLKWRPCATTAKDWPVPEDTKSECTMLSVPMDYAKPEGRTIKIAVSRLKAADPGKRRGVLVISPGGPGISNISAPSSYSANALRELAVDHDLVGLDPRGAGYSDKIDCPGDEERKKPSSAKPGKDEKARARASFDEAAAYNRRCVAKDPGFARQLTTTNIARDVDSIRAALGESTIDFYGVSYGTAVAVNYRSLFDHRVGRMWVESPMPPVMDLTAMDASVEAFAERQYQLFLPWLARHDDEFHFGTTTAAAGKAISALRDRLDRRPRVIDKGAVLDGDWVRTTAGGDPSSWVSNARDLATAREGGVPRSARPDPASPQVFGFDDTPFGLNAVQYNAIFCNEGAGGRDFERLWADARARERAFPMSGGLFTQFAGFCAGWPWPEQPWKPVKGTSPLQISGHRSEISTPYSWAVDTAKAAGGALLTFPDNDHGGVIRTPCSAKVIEFFRTGRTTTGTCPAAQ</sequence>
<dbReference type="PANTHER" id="PTHR43248">
    <property type="entry name" value="2-SUCCINYL-6-HYDROXY-2,4-CYCLOHEXADIENE-1-CARBOXYLATE SYNTHASE"/>
    <property type="match status" value="1"/>
</dbReference>
<gene>
    <name evidence="8" type="ORF">DP939_26375</name>
</gene>
<evidence type="ECO:0000256" key="5">
    <source>
        <dbReference type="SAM" id="Phobius"/>
    </source>
</evidence>
<dbReference type="AlphaFoldDB" id="A0A366LSX5"/>
<evidence type="ECO:0000259" key="7">
    <source>
        <dbReference type="Pfam" id="PF08386"/>
    </source>
</evidence>
<keyword evidence="2" id="KW-0732">Signal</keyword>
<feature type="domain" description="AB hydrolase-1" evidence="6">
    <location>
        <begin position="128"/>
        <end position="320"/>
    </location>
</feature>
<dbReference type="InterPro" id="IPR013595">
    <property type="entry name" value="Pept_S33_TAP-like_C"/>
</dbReference>
<dbReference type="Proteomes" id="UP000253303">
    <property type="component" value="Unassembled WGS sequence"/>
</dbReference>
<evidence type="ECO:0000313" key="8">
    <source>
        <dbReference type="EMBL" id="RBQ17021.1"/>
    </source>
</evidence>
<name>A0A366LSX5_9ACTN</name>
<evidence type="ECO:0000256" key="3">
    <source>
        <dbReference type="ARBA" id="ARBA00022801"/>
    </source>
</evidence>
<feature type="domain" description="Peptidase S33 tripeptidyl aminopeptidase-like C-terminal" evidence="7">
    <location>
        <begin position="444"/>
        <end position="521"/>
    </location>
</feature>
<keyword evidence="5" id="KW-1133">Transmembrane helix</keyword>
<keyword evidence="5" id="KW-0812">Transmembrane</keyword>
<keyword evidence="9" id="KW-1185">Reference proteome</keyword>
<evidence type="ECO:0000256" key="4">
    <source>
        <dbReference type="SAM" id="MobiDB-lite"/>
    </source>
</evidence>
<proteinExistence type="inferred from homology"/>
<dbReference type="GO" id="GO:0016787">
    <property type="term" value="F:hydrolase activity"/>
    <property type="evidence" value="ECO:0007669"/>
    <property type="project" value="UniProtKB-KW"/>
</dbReference>
<dbReference type="Pfam" id="PF00561">
    <property type="entry name" value="Abhydrolase_1"/>
    <property type="match status" value="1"/>
</dbReference>
<feature type="region of interest" description="Disordered" evidence="4">
    <location>
        <begin position="172"/>
        <end position="199"/>
    </location>
</feature>